<dbReference type="AlphaFoldDB" id="A0A2S6HIU3"/>
<organism evidence="1 2">
    <name type="scientific">Methylobacter tundripaludum</name>
    <dbReference type="NCBI Taxonomy" id="173365"/>
    <lineage>
        <taxon>Bacteria</taxon>
        <taxon>Pseudomonadati</taxon>
        <taxon>Pseudomonadota</taxon>
        <taxon>Gammaproteobacteria</taxon>
        <taxon>Methylococcales</taxon>
        <taxon>Methylococcaceae</taxon>
        <taxon>Methylobacter</taxon>
    </lineage>
</organism>
<dbReference type="InterPro" id="IPR050900">
    <property type="entry name" value="Transposase_IS3/IS150/IS904"/>
</dbReference>
<sequence length="131" mass="14850">MPDNPLNYCFNLILPLSSGHSAKEVISKTEDNNETKKINNFSCLQHLPVAPQPVEQNFTADMSDPKWVSDVAYIWTEEGWLYLSVVLELYFRWVMGWAIGERMTDALVCESFFSPAGIAQLSNVTKESIDD</sequence>
<proteinExistence type="predicted"/>
<dbReference type="RefSeq" id="WP_104427984.1">
    <property type="nucleotide sequence ID" value="NZ_PTIZ01000002.1"/>
</dbReference>
<name>A0A2S6HIU3_9GAMM</name>
<evidence type="ECO:0000313" key="2">
    <source>
        <dbReference type="Proteomes" id="UP000240010"/>
    </source>
</evidence>
<evidence type="ECO:0008006" key="3">
    <source>
        <dbReference type="Google" id="ProtNLM"/>
    </source>
</evidence>
<dbReference type="PANTHER" id="PTHR46889">
    <property type="entry name" value="TRANSPOSASE INSF FOR INSERTION SEQUENCE IS3B-RELATED"/>
    <property type="match status" value="1"/>
</dbReference>
<gene>
    <name evidence="1" type="ORF">B0F87_102413</name>
</gene>
<dbReference type="Proteomes" id="UP000240010">
    <property type="component" value="Unassembled WGS sequence"/>
</dbReference>
<protein>
    <recommendedName>
        <fullName evidence="3">Integrase catalytic domain-containing protein</fullName>
    </recommendedName>
</protein>
<comment type="caution">
    <text evidence="1">The sequence shown here is derived from an EMBL/GenBank/DDBJ whole genome shotgun (WGS) entry which is preliminary data.</text>
</comment>
<accession>A0A2S6HIU3</accession>
<dbReference type="EMBL" id="PTIZ01000002">
    <property type="protein sequence ID" value="PPK77301.1"/>
    <property type="molecule type" value="Genomic_DNA"/>
</dbReference>
<dbReference type="PANTHER" id="PTHR46889:SF4">
    <property type="entry name" value="TRANSPOSASE INSO FOR INSERTION SEQUENCE ELEMENT IS911B-RELATED"/>
    <property type="match status" value="1"/>
</dbReference>
<reference evidence="1 2" key="1">
    <citation type="submission" date="2018-02" db="EMBL/GenBank/DDBJ databases">
        <title>Subsurface microbial communities from deep shales in Ohio and West Virginia, USA.</title>
        <authorList>
            <person name="Wrighton K."/>
        </authorList>
    </citation>
    <scope>NUCLEOTIDE SEQUENCE [LARGE SCALE GENOMIC DNA]</scope>
    <source>
        <strain evidence="1 2">OWC-DMM</strain>
    </source>
</reference>
<dbReference type="SUPFAM" id="SSF53098">
    <property type="entry name" value="Ribonuclease H-like"/>
    <property type="match status" value="1"/>
</dbReference>
<evidence type="ECO:0000313" key="1">
    <source>
        <dbReference type="EMBL" id="PPK77301.1"/>
    </source>
</evidence>
<dbReference type="InterPro" id="IPR012337">
    <property type="entry name" value="RNaseH-like_sf"/>
</dbReference>